<gene>
    <name evidence="1" type="ORF">MEUPH1_LOCUS490</name>
</gene>
<protein>
    <submittedName>
        <fullName evidence="1">Uncharacterized protein</fullName>
    </submittedName>
</protein>
<accession>A0AAV0VK91</accession>
<name>A0AAV0VK91_9HEMI</name>
<dbReference type="AlphaFoldDB" id="A0AAV0VK91"/>
<comment type="caution">
    <text evidence="1">The sequence shown here is derived from an EMBL/GenBank/DDBJ whole genome shotgun (WGS) entry which is preliminary data.</text>
</comment>
<evidence type="ECO:0000313" key="1">
    <source>
        <dbReference type="EMBL" id="CAI6343196.1"/>
    </source>
</evidence>
<reference evidence="1 2" key="1">
    <citation type="submission" date="2023-01" db="EMBL/GenBank/DDBJ databases">
        <authorList>
            <person name="Whitehead M."/>
        </authorList>
    </citation>
    <scope>NUCLEOTIDE SEQUENCE [LARGE SCALE GENOMIC DNA]</scope>
</reference>
<evidence type="ECO:0000313" key="2">
    <source>
        <dbReference type="Proteomes" id="UP001160148"/>
    </source>
</evidence>
<sequence>MTAERAKSKIGRWVDETMKGKFDNFVGSRKKSSSSNTATKINNVSDIPILPDADENIDADLLYSVKPAELHSRTTESTYEEETTRPPINLAEIDLGLLFSNMTRKHHLEDVDADERDVGRMIQRHLKLLNIGTVGEDEHRHST</sequence>
<organism evidence="1 2">
    <name type="scientific">Macrosiphum euphorbiae</name>
    <name type="common">potato aphid</name>
    <dbReference type="NCBI Taxonomy" id="13131"/>
    <lineage>
        <taxon>Eukaryota</taxon>
        <taxon>Metazoa</taxon>
        <taxon>Ecdysozoa</taxon>
        <taxon>Arthropoda</taxon>
        <taxon>Hexapoda</taxon>
        <taxon>Insecta</taxon>
        <taxon>Pterygota</taxon>
        <taxon>Neoptera</taxon>
        <taxon>Paraneoptera</taxon>
        <taxon>Hemiptera</taxon>
        <taxon>Sternorrhyncha</taxon>
        <taxon>Aphidomorpha</taxon>
        <taxon>Aphidoidea</taxon>
        <taxon>Aphididae</taxon>
        <taxon>Macrosiphini</taxon>
        <taxon>Macrosiphum</taxon>
    </lineage>
</organism>
<dbReference type="EMBL" id="CARXXK010000001">
    <property type="protein sequence ID" value="CAI6343196.1"/>
    <property type="molecule type" value="Genomic_DNA"/>
</dbReference>
<dbReference type="Proteomes" id="UP001160148">
    <property type="component" value="Unassembled WGS sequence"/>
</dbReference>
<keyword evidence="2" id="KW-1185">Reference proteome</keyword>
<proteinExistence type="predicted"/>